<accession>A0A6J4QWV1</accession>
<dbReference type="InterPro" id="IPR011009">
    <property type="entry name" value="Kinase-like_dom_sf"/>
</dbReference>
<sequence>MYLAHDEVLGRDVALKLLDRRLAGDEELVERFRREARSAASLSHPNIVPVYDWGPSGDGTYYIAMEYVPGGTLKDHIRREGALSPATAVGVAEQIAEALSAAHRKGVIHRDIKPQNVLVTDTGDIKVTDFGIARAANMTTMTKSGSIMGTAHYVSPEQAMGETIGPRSDLYSLGIVLYEMLTGNVPFDAETPIGIAMKHVNGRLVPPRDLNPGVPAWLNALTVKLLSKDPEDRPPDAETLVEALEARSENASPDAETRILPDRASSRPHPGRTDHIGQTKAYGPPPPPPVHPGNYGGGENRRRNGASRGMSRVLAWAVALVLLIGVGSLAALALDGRIGLLGGSPQPADDGRSVPDREEPTADSPPEQPLPVAPGSQYGEPSTSEPEPGTVDPADVEQAAGDYYRAAGVEDWDFTYDNLDSETQALFTREEWSQKNQWFADNGSVIYHIESVDVGSDPGNPLATVRLKITQDDGSASTRTTYFVYEDGAWKHRFGQEEMDLFMPEASYEEFVRAREV</sequence>
<dbReference type="PANTHER" id="PTHR43289:SF34">
    <property type="entry name" value="SERINE_THREONINE-PROTEIN KINASE YBDM-RELATED"/>
    <property type="match status" value="1"/>
</dbReference>
<keyword evidence="2 10" id="KW-0723">Serine/threonine-protein kinase</keyword>
<dbReference type="InterPro" id="IPR008271">
    <property type="entry name" value="Ser/Thr_kinase_AS"/>
</dbReference>
<evidence type="ECO:0000256" key="8">
    <source>
        <dbReference type="SAM" id="Phobius"/>
    </source>
</evidence>
<keyword evidence="8" id="KW-0812">Transmembrane</keyword>
<keyword evidence="3" id="KW-0808">Transferase</keyword>
<feature type="compositionally biased region" description="Basic and acidic residues" evidence="7">
    <location>
        <begin position="349"/>
        <end position="360"/>
    </location>
</feature>
<dbReference type="CDD" id="cd14014">
    <property type="entry name" value="STKc_PknB_like"/>
    <property type="match status" value="1"/>
</dbReference>
<dbReference type="GO" id="GO:0004674">
    <property type="term" value="F:protein serine/threonine kinase activity"/>
    <property type="evidence" value="ECO:0007669"/>
    <property type="project" value="UniProtKB-KW"/>
</dbReference>
<feature type="compositionally biased region" description="Basic and acidic residues" evidence="7">
    <location>
        <begin position="255"/>
        <end position="277"/>
    </location>
</feature>
<reference evidence="10" key="1">
    <citation type="submission" date="2020-02" db="EMBL/GenBank/DDBJ databases">
        <authorList>
            <person name="Meier V. D."/>
        </authorList>
    </citation>
    <scope>NUCLEOTIDE SEQUENCE</scope>
    <source>
        <strain evidence="10">AVDCRST_MAG25</strain>
    </source>
</reference>
<organism evidence="10">
    <name type="scientific">uncultured Rubrobacteraceae bacterium</name>
    <dbReference type="NCBI Taxonomy" id="349277"/>
    <lineage>
        <taxon>Bacteria</taxon>
        <taxon>Bacillati</taxon>
        <taxon>Actinomycetota</taxon>
        <taxon>Rubrobacteria</taxon>
        <taxon>Rubrobacterales</taxon>
        <taxon>Rubrobacteraceae</taxon>
        <taxon>environmental samples</taxon>
    </lineage>
</organism>
<protein>
    <recommendedName>
        <fullName evidence="1">non-specific serine/threonine protein kinase</fullName>
        <ecNumber evidence="1">2.7.11.1</ecNumber>
    </recommendedName>
</protein>
<proteinExistence type="predicted"/>
<evidence type="ECO:0000256" key="7">
    <source>
        <dbReference type="SAM" id="MobiDB-lite"/>
    </source>
</evidence>
<dbReference type="PANTHER" id="PTHR43289">
    <property type="entry name" value="MITOGEN-ACTIVATED PROTEIN KINASE KINASE KINASE 20-RELATED"/>
    <property type="match status" value="1"/>
</dbReference>
<dbReference type="PROSITE" id="PS00108">
    <property type="entry name" value="PROTEIN_KINASE_ST"/>
    <property type="match status" value="1"/>
</dbReference>
<dbReference type="GO" id="GO:0005524">
    <property type="term" value="F:ATP binding"/>
    <property type="evidence" value="ECO:0007669"/>
    <property type="project" value="UniProtKB-KW"/>
</dbReference>
<evidence type="ECO:0000256" key="6">
    <source>
        <dbReference type="ARBA" id="ARBA00022840"/>
    </source>
</evidence>
<evidence type="ECO:0000256" key="1">
    <source>
        <dbReference type="ARBA" id="ARBA00012513"/>
    </source>
</evidence>
<dbReference type="FunFam" id="1.10.510.10:FF:000021">
    <property type="entry name" value="Serine/threonine protein kinase"/>
    <property type="match status" value="1"/>
</dbReference>
<evidence type="ECO:0000256" key="5">
    <source>
        <dbReference type="ARBA" id="ARBA00022777"/>
    </source>
</evidence>
<dbReference type="Gene3D" id="3.30.200.20">
    <property type="entry name" value="Phosphorylase Kinase, domain 1"/>
    <property type="match status" value="1"/>
</dbReference>
<keyword evidence="6" id="KW-0067">ATP-binding</keyword>
<keyword evidence="5 10" id="KW-0418">Kinase</keyword>
<dbReference type="AlphaFoldDB" id="A0A6J4QWV1"/>
<feature type="transmembrane region" description="Helical" evidence="8">
    <location>
        <begin position="313"/>
        <end position="334"/>
    </location>
</feature>
<keyword evidence="8" id="KW-0472">Membrane</keyword>
<evidence type="ECO:0000313" key="10">
    <source>
        <dbReference type="EMBL" id="CAA9455827.1"/>
    </source>
</evidence>
<feature type="domain" description="Protein kinase" evidence="9">
    <location>
        <begin position="1"/>
        <end position="245"/>
    </location>
</feature>
<dbReference type="PROSITE" id="PS50011">
    <property type="entry name" value="PROTEIN_KINASE_DOM"/>
    <property type="match status" value="1"/>
</dbReference>
<dbReference type="InterPro" id="IPR000719">
    <property type="entry name" value="Prot_kinase_dom"/>
</dbReference>
<evidence type="ECO:0000256" key="4">
    <source>
        <dbReference type="ARBA" id="ARBA00022741"/>
    </source>
</evidence>
<dbReference type="SMART" id="SM00220">
    <property type="entry name" value="S_TKc"/>
    <property type="match status" value="1"/>
</dbReference>
<dbReference type="SUPFAM" id="SSF56112">
    <property type="entry name" value="Protein kinase-like (PK-like)"/>
    <property type="match status" value="1"/>
</dbReference>
<keyword evidence="8" id="KW-1133">Transmembrane helix</keyword>
<feature type="region of interest" description="Disordered" evidence="7">
    <location>
        <begin position="340"/>
        <end position="394"/>
    </location>
</feature>
<evidence type="ECO:0000256" key="3">
    <source>
        <dbReference type="ARBA" id="ARBA00022679"/>
    </source>
</evidence>
<keyword evidence="4" id="KW-0547">Nucleotide-binding</keyword>
<evidence type="ECO:0000256" key="2">
    <source>
        <dbReference type="ARBA" id="ARBA00022527"/>
    </source>
</evidence>
<dbReference type="EC" id="2.7.11.1" evidence="1"/>
<gene>
    <name evidence="10" type="ORF">AVDCRST_MAG25-112</name>
</gene>
<dbReference type="EMBL" id="CADCVI010000007">
    <property type="protein sequence ID" value="CAA9455827.1"/>
    <property type="molecule type" value="Genomic_DNA"/>
</dbReference>
<feature type="region of interest" description="Disordered" evidence="7">
    <location>
        <begin position="245"/>
        <end position="305"/>
    </location>
</feature>
<dbReference type="Gene3D" id="1.10.510.10">
    <property type="entry name" value="Transferase(Phosphotransferase) domain 1"/>
    <property type="match status" value="1"/>
</dbReference>
<evidence type="ECO:0000259" key="9">
    <source>
        <dbReference type="PROSITE" id="PS50011"/>
    </source>
</evidence>
<name>A0A6J4QWV1_9ACTN</name>
<dbReference type="Pfam" id="PF00069">
    <property type="entry name" value="Pkinase"/>
    <property type="match status" value="1"/>
</dbReference>